<dbReference type="Gene3D" id="2.40.50.100">
    <property type="match status" value="1"/>
</dbReference>
<dbReference type="SUPFAM" id="SSF51230">
    <property type="entry name" value="Single hybrid motif"/>
    <property type="match status" value="1"/>
</dbReference>
<dbReference type="PANTHER" id="PTHR43778">
    <property type="entry name" value="PYRUVATE CARBOXYLASE"/>
    <property type="match status" value="1"/>
</dbReference>
<dbReference type="InterPro" id="IPR000891">
    <property type="entry name" value="PYR_CT"/>
</dbReference>
<evidence type="ECO:0000256" key="1">
    <source>
        <dbReference type="ARBA" id="ARBA00022823"/>
    </source>
</evidence>
<feature type="domain" description="Pyruvate carboxyltransferase" evidence="3">
    <location>
        <begin position="4"/>
        <end position="268"/>
    </location>
</feature>
<dbReference type="Pfam" id="PF00682">
    <property type="entry name" value="HMGL-like"/>
    <property type="match status" value="1"/>
</dbReference>
<dbReference type="SUPFAM" id="SSF51569">
    <property type="entry name" value="Aldolase"/>
    <property type="match status" value="1"/>
</dbReference>
<proteinExistence type="predicted"/>
<keyword evidence="1" id="KW-0450">Lipoyl</keyword>
<evidence type="ECO:0000259" key="3">
    <source>
        <dbReference type="PROSITE" id="PS50991"/>
    </source>
</evidence>
<dbReference type="AlphaFoldDB" id="A0A381PLK9"/>
<dbReference type="InterPro" id="IPR055268">
    <property type="entry name" value="PCB-like"/>
</dbReference>
<sequence length="607" mass="69057">MPKKIKFCLLYRDMWQSSGKYMPRVDQLVKVAEPIIKMNCWDRVETNGGGFEQIQLLAGENPNKAVREWTQPFNDSGIQTQMLERGLNALSMHPVSKDIRELMYVVKKKQGTDISRSFDGLNDIRNLELSIKYAKSAGMISQSCLCITHSKIHNIEYYIDLAKELIKMGTDEIAIKDMAGIGRPSSLGKIVKGIKLFSSNTLVQYHGHSAPGFSVASSLEVARAGADIIDVSMDPLSWGTGHADLLTIYEVLKDDGFLLKDINMKSYMDVKNLTQEFIDENLGYFINPKNRHMNSLLIESGLPGGMMGSLMNDLEKSLKSVNKWLLKNSKDEISIDHLFSLLLDEVKLIWPILGYPPLVTPYSQYVKNVALGNIIQKIKGKEKWSLIDDNTWDMLLGKSGKLPGKLGDEIIKLSNKLNKTFYKKTPQDLFENTLEKNKNEMNELSWDLGKDNEELLEYSLHKTQYIDFKSGKAKRNFEKDVSRKKSDKKYDYIPKFPNPKIVEIMEIDNEKYEIEYNIENDESSKNIVSGNGEKMLSPIEGNFFLTKESNDVPIKVNDIVNKGDVLCYIESMKVINAIKSEYSGRITKICFNDGDEIYDDDVLFLID</sequence>
<dbReference type="PANTHER" id="PTHR43778:SF2">
    <property type="entry name" value="PYRUVATE CARBOXYLASE, MITOCHONDRIAL"/>
    <property type="match status" value="1"/>
</dbReference>
<dbReference type="InterPro" id="IPR003016">
    <property type="entry name" value="2-oxoA_DH_lipoyl-BS"/>
</dbReference>
<dbReference type="PROSITE" id="PS50968">
    <property type="entry name" value="BIOTINYL_LIPOYL"/>
    <property type="match status" value="1"/>
</dbReference>
<dbReference type="InterPro" id="IPR003379">
    <property type="entry name" value="Carboxylase_cons_dom"/>
</dbReference>
<dbReference type="EMBL" id="UINC01001024">
    <property type="protein sequence ID" value="SUZ67891.1"/>
    <property type="molecule type" value="Genomic_DNA"/>
</dbReference>
<dbReference type="InterPro" id="IPR013785">
    <property type="entry name" value="Aldolase_TIM"/>
</dbReference>
<evidence type="ECO:0000313" key="4">
    <source>
        <dbReference type="EMBL" id="SUZ67891.1"/>
    </source>
</evidence>
<dbReference type="InterPro" id="IPR000089">
    <property type="entry name" value="Biotin_lipoyl"/>
</dbReference>
<dbReference type="PROSITE" id="PS50991">
    <property type="entry name" value="PYR_CT"/>
    <property type="match status" value="1"/>
</dbReference>
<dbReference type="GO" id="GO:0005737">
    <property type="term" value="C:cytoplasm"/>
    <property type="evidence" value="ECO:0007669"/>
    <property type="project" value="TreeGrafter"/>
</dbReference>
<evidence type="ECO:0008006" key="5">
    <source>
        <dbReference type="Google" id="ProtNLM"/>
    </source>
</evidence>
<dbReference type="Pfam" id="PF00364">
    <property type="entry name" value="Biotin_lipoyl"/>
    <property type="match status" value="1"/>
</dbReference>
<name>A0A381PLK9_9ZZZZ</name>
<reference evidence="4" key="1">
    <citation type="submission" date="2018-05" db="EMBL/GenBank/DDBJ databases">
        <authorList>
            <person name="Lanie J.A."/>
            <person name="Ng W.-L."/>
            <person name="Kazmierczak K.M."/>
            <person name="Andrzejewski T.M."/>
            <person name="Davidsen T.M."/>
            <person name="Wayne K.J."/>
            <person name="Tettelin H."/>
            <person name="Glass J.I."/>
            <person name="Rusch D."/>
            <person name="Podicherti R."/>
            <person name="Tsui H.-C.T."/>
            <person name="Winkler M.E."/>
        </authorList>
    </citation>
    <scope>NUCLEOTIDE SEQUENCE</scope>
</reference>
<feature type="domain" description="Lipoyl-binding" evidence="2">
    <location>
        <begin position="532"/>
        <end position="607"/>
    </location>
</feature>
<protein>
    <recommendedName>
        <fullName evidence="5">Lipoyl-binding domain-containing protein</fullName>
    </recommendedName>
</protein>
<organism evidence="4">
    <name type="scientific">marine metagenome</name>
    <dbReference type="NCBI Taxonomy" id="408172"/>
    <lineage>
        <taxon>unclassified sequences</taxon>
        <taxon>metagenomes</taxon>
        <taxon>ecological metagenomes</taxon>
    </lineage>
</organism>
<gene>
    <name evidence="4" type="ORF">METZ01_LOCUS20745</name>
</gene>
<accession>A0A381PLK9</accession>
<dbReference type="GO" id="GO:0004736">
    <property type="term" value="F:pyruvate carboxylase activity"/>
    <property type="evidence" value="ECO:0007669"/>
    <property type="project" value="TreeGrafter"/>
</dbReference>
<dbReference type="CDD" id="cd06850">
    <property type="entry name" value="biotinyl_domain"/>
    <property type="match status" value="1"/>
</dbReference>
<dbReference type="InterPro" id="IPR011053">
    <property type="entry name" value="Single_hybrid_motif"/>
</dbReference>
<dbReference type="Pfam" id="PF02436">
    <property type="entry name" value="PYC_OADA"/>
    <property type="match status" value="1"/>
</dbReference>
<dbReference type="Gene3D" id="3.20.20.70">
    <property type="entry name" value="Aldolase class I"/>
    <property type="match status" value="1"/>
</dbReference>
<dbReference type="SUPFAM" id="SSF89000">
    <property type="entry name" value="post-HMGL domain-like"/>
    <property type="match status" value="1"/>
</dbReference>
<dbReference type="GO" id="GO:0006094">
    <property type="term" value="P:gluconeogenesis"/>
    <property type="evidence" value="ECO:0007669"/>
    <property type="project" value="TreeGrafter"/>
</dbReference>
<dbReference type="PROSITE" id="PS00189">
    <property type="entry name" value="LIPOYL"/>
    <property type="match status" value="1"/>
</dbReference>
<evidence type="ECO:0000259" key="2">
    <source>
        <dbReference type="PROSITE" id="PS50968"/>
    </source>
</evidence>